<dbReference type="SMART" id="SM00028">
    <property type="entry name" value="TPR"/>
    <property type="match status" value="3"/>
</dbReference>
<feature type="domain" description="SGTA homodimerisation" evidence="6">
    <location>
        <begin position="65"/>
        <end position="124"/>
    </location>
</feature>
<accession>A0A4Y2AV30</accession>
<evidence type="ECO:0000313" key="7">
    <source>
        <dbReference type="EMBL" id="GBL83129.1"/>
    </source>
</evidence>
<comment type="similarity">
    <text evidence="1">Belongs to the SGT family.</text>
</comment>
<reference evidence="7 8" key="1">
    <citation type="journal article" date="2019" name="Sci. Rep.">
        <title>Orb-weaving spider Araneus ventricosus genome elucidates the spidroin gene catalogue.</title>
        <authorList>
            <person name="Kono N."/>
            <person name="Nakamura H."/>
            <person name="Ohtoshi R."/>
            <person name="Moran D.A.P."/>
            <person name="Shinohara A."/>
            <person name="Yoshida Y."/>
            <person name="Fujiwara M."/>
            <person name="Mori M."/>
            <person name="Tomita M."/>
            <person name="Arakawa K."/>
        </authorList>
    </citation>
    <scope>NUCLEOTIDE SEQUENCE [LARGE SCALE GENOMIC DNA]</scope>
</reference>
<dbReference type="InterPro" id="IPR032374">
    <property type="entry name" value="SGTA_dimer"/>
</dbReference>
<feature type="repeat" description="TPR" evidence="4">
    <location>
        <begin position="183"/>
        <end position="216"/>
    </location>
</feature>
<sequence>MPFQRIVKSPHSAKKIEPPSKPYTYREEPIFSPPFQSRTPTNFKFLRAGDRTSLRRVKFKMPNMTLVMSIINFLKDEADKETNPDTKESLEVAVQCLQTAYDIDPKNPQLAQHVLPNSLEDIFASALPPAHTEEEVDDKGATKEPMNKAEIMKNLGNNLMRSNQYSEAVRYYTAAIEIDGSNAVYYCNRAAAYSKLNDFQNAIKDCQKAVEIDPKYAKAYGRMGLAYTSLEQNDLAIKAFKQALEIEPHNESYQSNLKIAMEKKDKPNNPAAGLAGLSSVDWHTLFSNPAFRNMASTIMQDPNIISALSAGMSSSLNQATSTVNPTVNPTVTPTANPTAPEPPNPSSSSIPGGNRSLDMLLEAGQYLAAQMQAANPDLVEQFRQSTFRNVNPSNQENKDSAK</sequence>
<feature type="repeat" description="TPR" evidence="4">
    <location>
        <begin position="217"/>
        <end position="250"/>
    </location>
</feature>
<dbReference type="Proteomes" id="UP000499080">
    <property type="component" value="Unassembled WGS sequence"/>
</dbReference>
<evidence type="ECO:0000256" key="5">
    <source>
        <dbReference type="SAM" id="MobiDB-lite"/>
    </source>
</evidence>
<evidence type="ECO:0000256" key="1">
    <source>
        <dbReference type="ARBA" id="ARBA00008175"/>
    </source>
</evidence>
<evidence type="ECO:0000259" key="6">
    <source>
        <dbReference type="Pfam" id="PF16546"/>
    </source>
</evidence>
<dbReference type="Pfam" id="PF07719">
    <property type="entry name" value="TPR_2"/>
    <property type="match status" value="1"/>
</dbReference>
<dbReference type="OrthoDB" id="2335338at2759"/>
<gene>
    <name evidence="7" type="primary">SGTB</name>
    <name evidence="7" type="ORF">AVEN_165345_1</name>
</gene>
<keyword evidence="8" id="KW-1185">Reference proteome</keyword>
<feature type="repeat" description="TPR" evidence="4">
    <location>
        <begin position="149"/>
        <end position="182"/>
    </location>
</feature>
<keyword evidence="2" id="KW-0677">Repeat</keyword>
<evidence type="ECO:0000256" key="2">
    <source>
        <dbReference type="ARBA" id="ARBA00022737"/>
    </source>
</evidence>
<dbReference type="Gene3D" id="1.25.40.10">
    <property type="entry name" value="Tetratricopeptide repeat domain"/>
    <property type="match status" value="1"/>
</dbReference>
<evidence type="ECO:0000256" key="4">
    <source>
        <dbReference type="PROSITE-ProRule" id="PRU00339"/>
    </source>
</evidence>
<dbReference type="InterPro" id="IPR011990">
    <property type="entry name" value="TPR-like_helical_dom_sf"/>
</dbReference>
<dbReference type="GO" id="GO:0072380">
    <property type="term" value="C:TRC complex"/>
    <property type="evidence" value="ECO:0007669"/>
    <property type="project" value="TreeGrafter"/>
</dbReference>
<dbReference type="SUPFAM" id="SSF48452">
    <property type="entry name" value="TPR-like"/>
    <property type="match status" value="1"/>
</dbReference>
<dbReference type="PROSITE" id="PS50293">
    <property type="entry name" value="TPR_REGION"/>
    <property type="match status" value="1"/>
</dbReference>
<evidence type="ECO:0000313" key="8">
    <source>
        <dbReference type="Proteomes" id="UP000499080"/>
    </source>
</evidence>
<dbReference type="InterPro" id="IPR013105">
    <property type="entry name" value="TPR_2"/>
</dbReference>
<dbReference type="AlphaFoldDB" id="A0A4Y2AV30"/>
<dbReference type="Gene3D" id="1.20.5.420">
    <property type="entry name" value="Immunoglobulin FC, subunit C"/>
    <property type="match status" value="1"/>
</dbReference>
<feature type="compositionally biased region" description="Low complexity" evidence="5">
    <location>
        <begin position="319"/>
        <end position="338"/>
    </location>
</feature>
<feature type="region of interest" description="Disordered" evidence="5">
    <location>
        <begin position="317"/>
        <end position="356"/>
    </location>
</feature>
<name>A0A4Y2AV30_ARAVE</name>
<feature type="region of interest" description="Disordered" evidence="5">
    <location>
        <begin position="1"/>
        <end position="25"/>
    </location>
</feature>
<protein>
    <submittedName>
        <fullName evidence="7">Small glutamine-rich tetratricopeptide repeat-containing protein beta</fullName>
    </submittedName>
</protein>
<evidence type="ECO:0000256" key="3">
    <source>
        <dbReference type="ARBA" id="ARBA00022803"/>
    </source>
</evidence>
<comment type="caution">
    <text evidence="7">The sequence shown here is derived from an EMBL/GenBank/DDBJ whole genome shotgun (WGS) entry which is preliminary data.</text>
</comment>
<proteinExistence type="inferred from homology"/>
<organism evidence="7 8">
    <name type="scientific">Araneus ventricosus</name>
    <name type="common">Orbweaver spider</name>
    <name type="synonym">Epeira ventricosa</name>
    <dbReference type="NCBI Taxonomy" id="182803"/>
    <lineage>
        <taxon>Eukaryota</taxon>
        <taxon>Metazoa</taxon>
        <taxon>Ecdysozoa</taxon>
        <taxon>Arthropoda</taxon>
        <taxon>Chelicerata</taxon>
        <taxon>Arachnida</taxon>
        <taxon>Araneae</taxon>
        <taxon>Araneomorphae</taxon>
        <taxon>Entelegynae</taxon>
        <taxon>Araneoidea</taxon>
        <taxon>Araneidae</taxon>
        <taxon>Araneus</taxon>
    </lineage>
</organism>
<dbReference type="InterPro" id="IPR019734">
    <property type="entry name" value="TPR_rpt"/>
</dbReference>
<dbReference type="Pfam" id="PF16546">
    <property type="entry name" value="SGTA_dimer"/>
    <property type="match status" value="1"/>
</dbReference>
<dbReference type="PANTHER" id="PTHR45831:SF2">
    <property type="entry name" value="LD24721P"/>
    <property type="match status" value="1"/>
</dbReference>
<keyword evidence="3 4" id="KW-0802">TPR repeat</keyword>
<dbReference type="PANTHER" id="PTHR45831">
    <property type="entry name" value="LD24721P"/>
    <property type="match status" value="1"/>
</dbReference>
<dbReference type="GO" id="GO:0016020">
    <property type="term" value="C:membrane"/>
    <property type="evidence" value="ECO:0007669"/>
    <property type="project" value="TreeGrafter"/>
</dbReference>
<dbReference type="GO" id="GO:0006620">
    <property type="term" value="P:post-translational protein targeting to endoplasmic reticulum membrane"/>
    <property type="evidence" value="ECO:0007669"/>
    <property type="project" value="TreeGrafter"/>
</dbReference>
<dbReference type="Pfam" id="PF00515">
    <property type="entry name" value="TPR_1"/>
    <property type="match status" value="2"/>
</dbReference>
<dbReference type="EMBL" id="BGPR01000031">
    <property type="protein sequence ID" value="GBL83129.1"/>
    <property type="molecule type" value="Genomic_DNA"/>
</dbReference>
<dbReference type="GO" id="GO:0060090">
    <property type="term" value="F:molecular adaptor activity"/>
    <property type="evidence" value="ECO:0007669"/>
    <property type="project" value="TreeGrafter"/>
</dbReference>
<feature type="compositionally biased region" description="Basic and acidic residues" evidence="5">
    <location>
        <begin position="14"/>
        <end position="25"/>
    </location>
</feature>
<dbReference type="InterPro" id="IPR047150">
    <property type="entry name" value="SGT"/>
</dbReference>
<dbReference type="PROSITE" id="PS50005">
    <property type="entry name" value="TPR"/>
    <property type="match status" value="3"/>
</dbReference>